<protein>
    <submittedName>
        <fullName evidence="1">Uncharacterized protein</fullName>
    </submittedName>
</protein>
<dbReference type="AlphaFoldDB" id="A0A5C3MKH2"/>
<dbReference type="Proteomes" id="UP000305948">
    <property type="component" value="Unassembled WGS sequence"/>
</dbReference>
<organism evidence="1 2">
    <name type="scientific">Heliocybe sulcata</name>
    <dbReference type="NCBI Taxonomy" id="5364"/>
    <lineage>
        <taxon>Eukaryota</taxon>
        <taxon>Fungi</taxon>
        <taxon>Dikarya</taxon>
        <taxon>Basidiomycota</taxon>
        <taxon>Agaricomycotina</taxon>
        <taxon>Agaricomycetes</taxon>
        <taxon>Gloeophyllales</taxon>
        <taxon>Gloeophyllaceae</taxon>
        <taxon>Heliocybe</taxon>
    </lineage>
</organism>
<keyword evidence="2" id="KW-1185">Reference proteome</keyword>
<proteinExistence type="predicted"/>
<sequence>MDDVTLNHNHAGLLQADLAPIPQYPDIVMALSLLGQPGCYRWFLFIPDSTNAEGSLATYPKPDASRTSTSISTLFRRPSARLRS</sequence>
<gene>
    <name evidence="1" type="ORF">OE88DRAFT_1740540</name>
</gene>
<dbReference type="OrthoDB" id="3016366at2759"/>
<evidence type="ECO:0000313" key="2">
    <source>
        <dbReference type="Proteomes" id="UP000305948"/>
    </source>
</evidence>
<evidence type="ECO:0000313" key="1">
    <source>
        <dbReference type="EMBL" id="TFK45175.1"/>
    </source>
</evidence>
<name>A0A5C3MKH2_9AGAM</name>
<reference evidence="1 2" key="1">
    <citation type="journal article" date="2019" name="Nat. Ecol. Evol.">
        <title>Megaphylogeny resolves global patterns of mushroom evolution.</title>
        <authorList>
            <person name="Varga T."/>
            <person name="Krizsan K."/>
            <person name="Foldi C."/>
            <person name="Dima B."/>
            <person name="Sanchez-Garcia M."/>
            <person name="Sanchez-Ramirez S."/>
            <person name="Szollosi G.J."/>
            <person name="Szarkandi J.G."/>
            <person name="Papp V."/>
            <person name="Albert L."/>
            <person name="Andreopoulos W."/>
            <person name="Angelini C."/>
            <person name="Antonin V."/>
            <person name="Barry K.W."/>
            <person name="Bougher N.L."/>
            <person name="Buchanan P."/>
            <person name="Buyck B."/>
            <person name="Bense V."/>
            <person name="Catcheside P."/>
            <person name="Chovatia M."/>
            <person name="Cooper J."/>
            <person name="Damon W."/>
            <person name="Desjardin D."/>
            <person name="Finy P."/>
            <person name="Geml J."/>
            <person name="Haridas S."/>
            <person name="Hughes K."/>
            <person name="Justo A."/>
            <person name="Karasinski D."/>
            <person name="Kautmanova I."/>
            <person name="Kiss B."/>
            <person name="Kocsube S."/>
            <person name="Kotiranta H."/>
            <person name="LaButti K.M."/>
            <person name="Lechner B.E."/>
            <person name="Liimatainen K."/>
            <person name="Lipzen A."/>
            <person name="Lukacs Z."/>
            <person name="Mihaltcheva S."/>
            <person name="Morgado L.N."/>
            <person name="Niskanen T."/>
            <person name="Noordeloos M.E."/>
            <person name="Ohm R.A."/>
            <person name="Ortiz-Santana B."/>
            <person name="Ovrebo C."/>
            <person name="Racz N."/>
            <person name="Riley R."/>
            <person name="Savchenko A."/>
            <person name="Shiryaev A."/>
            <person name="Soop K."/>
            <person name="Spirin V."/>
            <person name="Szebenyi C."/>
            <person name="Tomsovsky M."/>
            <person name="Tulloss R.E."/>
            <person name="Uehling J."/>
            <person name="Grigoriev I.V."/>
            <person name="Vagvolgyi C."/>
            <person name="Papp T."/>
            <person name="Martin F.M."/>
            <person name="Miettinen O."/>
            <person name="Hibbett D.S."/>
            <person name="Nagy L.G."/>
        </authorList>
    </citation>
    <scope>NUCLEOTIDE SEQUENCE [LARGE SCALE GENOMIC DNA]</scope>
    <source>
        <strain evidence="1 2">OMC1185</strain>
    </source>
</reference>
<accession>A0A5C3MKH2</accession>
<dbReference type="EMBL" id="ML213580">
    <property type="protein sequence ID" value="TFK45175.1"/>
    <property type="molecule type" value="Genomic_DNA"/>
</dbReference>